<dbReference type="CDD" id="cd06170">
    <property type="entry name" value="LuxR_C_like"/>
    <property type="match status" value="1"/>
</dbReference>
<gene>
    <name evidence="4" type="ORF">E1298_00315</name>
</gene>
<evidence type="ECO:0000256" key="2">
    <source>
        <dbReference type="SAM" id="MobiDB-lite"/>
    </source>
</evidence>
<evidence type="ECO:0000313" key="4">
    <source>
        <dbReference type="EMBL" id="TDD98146.1"/>
    </source>
</evidence>
<feature type="region of interest" description="Disordered" evidence="2">
    <location>
        <begin position="1"/>
        <end position="20"/>
    </location>
</feature>
<keyword evidence="1" id="KW-0238">DNA-binding</keyword>
<feature type="region of interest" description="Disordered" evidence="2">
    <location>
        <begin position="65"/>
        <end position="89"/>
    </location>
</feature>
<dbReference type="Pfam" id="PF00196">
    <property type="entry name" value="GerE"/>
    <property type="match status" value="1"/>
</dbReference>
<proteinExistence type="predicted"/>
<dbReference type="Gene3D" id="1.10.10.10">
    <property type="entry name" value="Winged helix-like DNA-binding domain superfamily/Winged helix DNA-binding domain"/>
    <property type="match status" value="1"/>
</dbReference>
<dbReference type="Proteomes" id="UP000294513">
    <property type="component" value="Unassembled WGS sequence"/>
</dbReference>
<name>A0A4R5CGJ5_9ACTN</name>
<dbReference type="PROSITE" id="PS50043">
    <property type="entry name" value="HTH_LUXR_2"/>
    <property type="match status" value="1"/>
</dbReference>
<comment type="caution">
    <text evidence="4">The sequence shown here is derived from an EMBL/GenBank/DDBJ whole genome shotgun (WGS) entry which is preliminary data.</text>
</comment>
<dbReference type="OrthoDB" id="4865864at2"/>
<dbReference type="GO" id="GO:0003677">
    <property type="term" value="F:DNA binding"/>
    <property type="evidence" value="ECO:0007669"/>
    <property type="project" value="UniProtKB-KW"/>
</dbReference>
<protein>
    <submittedName>
        <fullName evidence="4">Response regulator transcription factor</fullName>
    </submittedName>
</protein>
<keyword evidence="5" id="KW-1185">Reference proteome</keyword>
<evidence type="ECO:0000256" key="1">
    <source>
        <dbReference type="ARBA" id="ARBA00023125"/>
    </source>
</evidence>
<dbReference type="PANTHER" id="PTHR43214">
    <property type="entry name" value="TWO-COMPONENT RESPONSE REGULATOR"/>
    <property type="match status" value="1"/>
</dbReference>
<dbReference type="AlphaFoldDB" id="A0A4R5CGJ5"/>
<dbReference type="EMBL" id="SMKU01000001">
    <property type="protein sequence ID" value="TDD98146.1"/>
    <property type="molecule type" value="Genomic_DNA"/>
</dbReference>
<reference evidence="4 5" key="1">
    <citation type="submission" date="2019-03" db="EMBL/GenBank/DDBJ databases">
        <title>Draft genome sequences of novel Actinobacteria.</title>
        <authorList>
            <person name="Sahin N."/>
            <person name="Ay H."/>
            <person name="Saygin H."/>
        </authorList>
    </citation>
    <scope>NUCLEOTIDE SEQUENCE [LARGE SCALE GENOMIC DNA]</scope>
    <source>
        <strain evidence="4 5">H3C3</strain>
    </source>
</reference>
<sequence>MASHARDGGCAGDARDPAPYIDRCDAAARPELTYLEEAIAFARKALRFQAETLRLLEQTRHRMLAEPSPAGASPNARYPDSEARPPADDTDYQLTAQEQRVIWSIGQGHSNRYIAKRMGISEKTVKNYVYSIFRKLGVHSRTEAALIALRRGWVPVEGAASEGAPDSNAVPGT</sequence>
<dbReference type="InterPro" id="IPR036388">
    <property type="entry name" value="WH-like_DNA-bd_sf"/>
</dbReference>
<organism evidence="4 5">
    <name type="scientific">Actinomadura rubrisoli</name>
    <dbReference type="NCBI Taxonomy" id="2530368"/>
    <lineage>
        <taxon>Bacteria</taxon>
        <taxon>Bacillati</taxon>
        <taxon>Actinomycetota</taxon>
        <taxon>Actinomycetes</taxon>
        <taxon>Streptosporangiales</taxon>
        <taxon>Thermomonosporaceae</taxon>
        <taxon>Actinomadura</taxon>
    </lineage>
</organism>
<dbReference type="InterPro" id="IPR039420">
    <property type="entry name" value="WalR-like"/>
</dbReference>
<accession>A0A4R5CGJ5</accession>
<dbReference type="SMART" id="SM00421">
    <property type="entry name" value="HTH_LUXR"/>
    <property type="match status" value="1"/>
</dbReference>
<dbReference type="RefSeq" id="WP_131888667.1">
    <property type="nucleotide sequence ID" value="NZ_SMKU01000001.1"/>
</dbReference>
<dbReference type="PRINTS" id="PR00038">
    <property type="entry name" value="HTHLUXR"/>
</dbReference>
<evidence type="ECO:0000313" key="5">
    <source>
        <dbReference type="Proteomes" id="UP000294513"/>
    </source>
</evidence>
<evidence type="ECO:0000259" key="3">
    <source>
        <dbReference type="PROSITE" id="PS50043"/>
    </source>
</evidence>
<dbReference type="SUPFAM" id="SSF46894">
    <property type="entry name" value="C-terminal effector domain of the bipartite response regulators"/>
    <property type="match status" value="1"/>
</dbReference>
<dbReference type="GO" id="GO:0006355">
    <property type="term" value="P:regulation of DNA-templated transcription"/>
    <property type="evidence" value="ECO:0007669"/>
    <property type="project" value="InterPro"/>
</dbReference>
<dbReference type="PROSITE" id="PS00622">
    <property type="entry name" value="HTH_LUXR_1"/>
    <property type="match status" value="1"/>
</dbReference>
<feature type="domain" description="HTH luxR-type" evidence="3">
    <location>
        <begin position="87"/>
        <end position="152"/>
    </location>
</feature>
<dbReference type="InterPro" id="IPR000792">
    <property type="entry name" value="Tscrpt_reg_LuxR_C"/>
</dbReference>
<dbReference type="InterPro" id="IPR016032">
    <property type="entry name" value="Sig_transdc_resp-reg_C-effctor"/>
</dbReference>